<dbReference type="AlphaFoldDB" id="A0A0A9BEC5"/>
<protein>
    <submittedName>
        <fullName evidence="1">Uncharacterized protein</fullName>
    </submittedName>
</protein>
<reference evidence="1" key="1">
    <citation type="submission" date="2014-09" db="EMBL/GenBank/DDBJ databases">
        <authorList>
            <person name="Magalhaes I.L.F."/>
            <person name="Oliveira U."/>
            <person name="Santos F.R."/>
            <person name="Vidigal T.H.D.A."/>
            <person name="Brescovit A.D."/>
            <person name="Santos A.J."/>
        </authorList>
    </citation>
    <scope>NUCLEOTIDE SEQUENCE</scope>
    <source>
        <tissue evidence="1">Shoot tissue taken approximately 20 cm above the soil surface</tissue>
    </source>
</reference>
<name>A0A0A9BEC5_ARUDO</name>
<proteinExistence type="predicted"/>
<organism evidence="1">
    <name type="scientific">Arundo donax</name>
    <name type="common">Giant reed</name>
    <name type="synonym">Donax arundinaceus</name>
    <dbReference type="NCBI Taxonomy" id="35708"/>
    <lineage>
        <taxon>Eukaryota</taxon>
        <taxon>Viridiplantae</taxon>
        <taxon>Streptophyta</taxon>
        <taxon>Embryophyta</taxon>
        <taxon>Tracheophyta</taxon>
        <taxon>Spermatophyta</taxon>
        <taxon>Magnoliopsida</taxon>
        <taxon>Liliopsida</taxon>
        <taxon>Poales</taxon>
        <taxon>Poaceae</taxon>
        <taxon>PACMAD clade</taxon>
        <taxon>Arundinoideae</taxon>
        <taxon>Arundineae</taxon>
        <taxon>Arundo</taxon>
    </lineage>
</organism>
<evidence type="ECO:0000313" key="1">
    <source>
        <dbReference type="EMBL" id="JAD60513.1"/>
    </source>
</evidence>
<sequence>MACSACQDSGHSALELKSGKKGPAVHACWAFGKGEMVAAL</sequence>
<reference evidence="1" key="2">
    <citation type="journal article" date="2015" name="Data Brief">
        <title>Shoot transcriptome of the giant reed, Arundo donax.</title>
        <authorList>
            <person name="Barrero R.A."/>
            <person name="Guerrero F.D."/>
            <person name="Moolhuijzen P."/>
            <person name="Goolsby J.A."/>
            <person name="Tidwell J."/>
            <person name="Bellgard S.E."/>
            <person name="Bellgard M.I."/>
        </authorList>
    </citation>
    <scope>NUCLEOTIDE SEQUENCE</scope>
    <source>
        <tissue evidence="1">Shoot tissue taken approximately 20 cm above the soil surface</tissue>
    </source>
</reference>
<accession>A0A0A9BEC5</accession>
<dbReference type="EMBL" id="GBRH01237382">
    <property type="protein sequence ID" value="JAD60513.1"/>
    <property type="molecule type" value="Transcribed_RNA"/>
</dbReference>